<comment type="similarity">
    <text evidence="3">Belongs to the MCRIP family.</text>
</comment>
<evidence type="ECO:0000256" key="5">
    <source>
        <dbReference type="ARBA" id="ARBA00023242"/>
    </source>
</evidence>
<dbReference type="Bgee" id="ENSLACG00000014317">
    <property type="expression patterns" value="Expressed in muscle tissue and 6 other cell types or tissues"/>
</dbReference>
<keyword evidence="4" id="KW-0963">Cytoplasm</keyword>
<dbReference type="Ensembl" id="ENSLACT00000016365.1">
    <property type="protein sequence ID" value="ENSLACP00000016251.1"/>
    <property type="gene ID" value="ENSLACG00000014317.1"/>
</dbReference>
<evidence type="ECO:0000256" key="3">
    <source>
        <dbReference type="ARBA" id="ARBA00010821"/>
    </source>
</evidence>
<sequence length="109" mass="12414">MTRSDISCISDCWTCINISCFPFLCCCSSPASRIVYNNGKRNSSPRSPTNSGELFTPAHEENVRFIYEAWQYVERELRSQMSGNERGPVQYVEKNPNPSLNSEFFLSSV</sequence>
<protein>
    <submittedName>
        <fullName evidence="7">MAPK regulated corepressor interacting protein 1</fullName>
    </submittedName>
</protein>
<reference evidence="8" key="1">
    <citation type="submission" date="2011-08" db="EMBL/GenBank/DDBJ databases">
        <title>The draft genome of Latimeria chalumnae.</title>
        <authorList>
            <person name="Di Palma F."/>
            <person name="Alfoldi J."/>
            <person name="Johnson J."/>
            <person name="Berlin A."/>
            <person name="Gnerre S."/>
            <person name="Jaffe D."/>
            <person name="MacCallum I."/>
            <person name="Young S."/>
            <person name="Walker B.J."/>
            <person name="Lander E."/>
            <person name="Lindblad-Toh K."/>
        </authorList>
    </citation>
    <scope>NUCLEOTIDE SEQUENCE [LARGE SCALE GENOMIC DNA]</scope>
    <source>
        <strain evidence="8">Wild caught</strain>
    </source>
</reference>
<dbReference type="GO" id="GO:0005634">
    <property type="term" value="C:nucleus"/>
    <property type="evidence" value="ECO:0007669"/>
    <property type="project" value="UniProtKB-SubCell"/>
</dbReference>
<dbReference type="AlphaFoldDB" id="H3B2Y0"/>
<dbReference type="HOGENOM" id="CLU_2183053_0_0_1"/>
<gene>
    <name evidence="7" type="primary">MCRIP1</name>
</gene>
<dbReference type="InterPro" id="IPR029428">
    <property type="entry name" value="MCRIP"/>
</dbReference>
<evidence type="ECO:0000256" key="2">
    <source>
        <dbReference type="ARBA" id="ARBA00004210"/>
    </source>
</evidence>
<dbReference type="GO" id="GO:0010494">
    <property type="term" value="C:cytoplasmic stress granule"/>
    <property type="evidence" value="ECO:0007669"/>
    <property type="project" value="UniProtKB-SubCell"/>
</dbReference>
<dbReference type="FunCoup" id="H3B2Y0">
    <property type="interactions" value="774"/>
</dbReference>
<feature type="compositionally biased region" description="Polar residues" evidence="6">
    <location>
        <begin position="96"/>
        <end position="109"/>
    </location>
</feature>
<organism evidence="7 8">
    <name type="scientific">Latimeria chalumnae</name>
    <name type="common">Coelacanth</name>
    <dbReference type="NCBI Taxonomy" id="7897"/>
    <lineage>
        <taxon>Eukaryota</taxon>
        <taxon>Metazoa</taxon>
        <taxon>Chordata</taxon>
        <taxon>Craniata</taxon>
        <taxon>Vertebrata</taxon>
        <taxon>Euteleostomi</taxon>
        <taxon>Coelacanthiformes</taxon>
        <taxon>Coelacanthidae</taxon>
        <taxon>Latimeria</taxon>
    </lineage>
</organism>
<evidence type="ECO:0000256" key="6">
    <source>
        <dbReference type="SAM" id="MobiDB-lite"/>
    </source>
</evidence>
<dbReference type="Proteomes" id="UP000008672">
    <property type="component" value="Unassembled WGS sequence"/>
</dbReference>
<dbReference type="eggNOG" id="ENOG502S25D">
    <property type="taxonomic scope" value="Eukaryota"/>
</dbReference>
<reference evidence="7" key="3">
    <citation type="submission" date="2025-09" db="UniProtKB">
        <authorList>
            <consortium name="Ensembl"/>
        </authorList>
    </citation>
    <scope>IDENTIFICATION</scope>
</reference>
<proteinExistence type="inferred from homology"/>
<keyword evidence="5" id="KW-0539">Nucleus</keyword>
<dbReference type="Pfam" id="PF14799">
    <property type="entry name" value="FAM195"/>
    <property type="match status" value="1"/>
</dbReference>
<comment type="subcellular location">
    <subcellularLocation>
        <location evidence="2">Cytoplasm</location>
        <location evidence="2">Stress granule</location>
    </subcellularLocation>
    <subcellularLocation>
        <location evidence="1">Nucleus</location>
    </subcellularLocation>
</comment>
<evidence type="ECO:0000313" key="8">
    <source>
        <dbReference type="Proteomes" id="UP000008672"/>
    </source>
</evidence>
<feature type="region of interest" description="Disordered" evidence="6">
    <location>
        <begin position="87"/>
        <end position="109"/>
    </location>
</feature>
<dbReference type="EMBL" id="AFYH01016905">
    <property type="status" value="NOT_ANNOTATED_CDS"/>
    <property type="molecule type" value="Genomic_DNA"/>
</dbReference>
<accession>H3B2Y0</accession>
<evidence type="ECO:0000313" key="7">
    <source>
        <dbReference type="Ensembl" id="ENSLACP00000016251.1"/>
    </source>
</evidence>
<reference evidence="7" key="2">
    <citation type="submission" date="2025-08" db="UniProtKB">
        <authorList>
            <consortium name="Ensembl"/>
        </authorList>
    </citation>
    <scope>IDENTIFICATION</scope>
</reference>
<keyword evidence="8" id="KW-1185">Reference proteome</keyword>
<dbReference type="STRING" id="7897.ENSLACP00000016251"/>
<dbReference type="InParanoid" id="H3B2Y0"/>
<evidence type="ECO:0000256" key="1">
    <source>
        <dbReference type="ARBA" id="ARBA00004123"/>
    </source>
</evidence>
<name>H3B2Y0_LATCH</name>
<dbReference type="GeneTree" id="ENSGT00940000161850"/>
<evidence type="ECO:0000256" key="4">
    <source>
        <dbReference type="ARBA" id="ARBA00022490"/>
    </source>
</evidence>